<dbReference type="AlphaFoldDB" id="A0A9X2J3X0"/>
<evidence type="ECO:0000313" key="3">
    <source>
        <dbReference type="EMBL" id="MCM8556632.1"/>
    </source>
</evidence>
<gene>
    <name evidence="3" type="ORF">NDO55_02200</name>
</gene>
<comment type="caution">
    <text evidence="3">The sequence shown here is derived from an EMBL/GenBank/DDBJ whole genome shotgun (WGS) entry which is preliminary data.</text>
</comment>
<keyword evidence="1" id="KW-0808">Transferase</keyword>
<evidence type="ECO:0000259" key="2">
    <source>
        <dbReference type="Pfam" id="PF00534"/>
    </source>
</evidence>
<dbReference type="PANTHER" id="PTHR46401:SF2">
    <property type="entry name" value="GLYCOSYLTRANSFERASE WBBK-RELATED"/>
    <property type="match status" value="1"/>
</dbReference>
<keyword evidence="4" id="KW-1185">Reference proteome</keyword>
<accession>A0A9X2J3X0</accession>
<dbReference type="PANTHER" id="PTHR46401">
    <property type="entry name" value="GLYCOSYLTRANSFERASE WBBK-RELATED"/>
    <property type="match status" value="1"/>
</dbReference>
<evidence type="ECO:0000313" key="4">
    <source>
        <dbReference type="Proteomes" id="UP001155128"/>
    </source>
</evidence>
<proteinExistence type="predicted"/>
<reference evidence="3" key="1">
    <citation type="submission" date="2022-06" db="EMBL/GenBank/DDBJ databases">
        <title>Sphingomicrobium sedimins sp. nov., a marine bacterium isolated from tidal flat.</title>
        <authorList>
            <person name="Kim C.-H."/>
            <person name="Yoo Y."/>
            <person name="Kim J.-J."/>
        </authorList>
    </citation>
    <scope>NUCLEOTIDE SEQUENCE</scope>
    <source>
        <strain evidence="3">GRR-S6-50</strain>
    </source>
</reference>
<dbReference type="InterPro" id="IPR001296">
    <property type="entry name" value="Glyco_trans_1"/>
</dbReference>
<dbReference type="Pfam" id="PF00534">
    <property type="entry name" value="Glycos_transf_1"/>
    <property type="match status" value="1"/>
</dbReference>
<organism evidence="3 4">
    <name type="scientific">Sphingomicrobium sediminis</name>
    <dbReference type="NCBI Taxonomy" id="2950949"/>
    <lineage>
        <taxon>Bacteria</taxon>
        <taxon>Pseudomonadati</taxon>
        <taxon>Pseudomonadota</taxon>
        <taxon>Alphaproteobacteria</taxon>
        <taxon>Sphingomonadales</taxon>
        <taxon>Sphingomonadaceae</taxon>
        <taxon>Sphingomicrobium</taxon>
    </lineage>
</organism>
<sequence length="393" mass="42711">MPGTFIGAVMAAEQPLRLMVDATRQRVGGGIQVALAVIDSAARDPGIELCVASSRAVAAELGSTDFPGHRVGDDLPTSWIVQQRALRRIERDFAPDLVLTVFGPGRWRSKAPNLQGFALGLMLDPDANRLGKSAMQQLKGKLADWAKIALFRRNADFLLAEADHVVAGAGELLGFPPEKQFVVPNSYSPRFLDNVERSTVKSPSDGTIRFFVPGAGFAHKNLQVLPAIAEQLKALGHDVRFTLTLKDDESAWQELEADADRRDIVAAFERVGRIPNEQMADAYLAHDFALCLSLCESSTAVIPEAFLAQRPLILADRPWARGLAGDGALFVDPIDPEAAAQAIDGLINRPRDQEALVGAGRRRLEQCYPPPEKRWQLYRSVIFACAGKDDGGA</sequence>
<protein>
    <submittedName>
        <fullName evidence="3">Glycosyltransferase family 4 protein</fullName>
    </submittedName>
</protein>
<dbReference type="RefSeq" id="WP_252112004.1">
    <property type="nucleotide sequence ID" value="NZ_JAMSHT010000001.1"/>
</dbReference>
<name>A0A9X2J3X0_9SPHN</name>
<dbReference type="GO" id="GO:0016757">
    <property type="term" value="F:glycosyltransferase activity"/>
    <property type="evidence" value="ECO:0007669"/>
    <property type="project" value="InterPro"/>
</dbReference>
<dbReference type="CDD" id="cd03801">
    <property type="entry name" value="GT4_PimA-like"/>
    <property type="match status" value="1"/>
</dbReference>
<dbReference type="Proteomes" id="UP001155128">
    <property type="component" value="Unassembled WGS sequence"/>
</dbReference>
<dbReference type="EMBL" id="JAMSHT010000001">
    <property type="protein sequence ID" value="MCM8556632.1"/>
    <property type="molecule type" value="Genomic_DNA"/>
</dbReference>
<dbReference type="Gene3D" id="3.40.50.2000">
    <property type="entry name" value="Glycogen Phosphorylase B"/>
    <property type="match status" value="1"/>
</dbReference>
<dbReference type="SUPFAM" id="SSF53756">
    <property type="entry name" value="UDP-Glycosyltransferase/glycogen phosphorylase"/>
    <property type="match status" value="1"/>
</dbReference>
<evidence type="ECO:0000256" key="1">
    <source>
        <dbReference type="ARBA" id="ARBA00022679"/>
    </source>
</evidence>
<feature type="domain" description="Glycosyl transferase family 1" evidence="2">
    <location>
        <begin position="206"/>
        <end position="362"/>
    </location>
</feature>